<gene>
    <name evidence="5" type="ORF">SR187_6470</name>
</gene>
<evidence type="ECO:0000256" key="1">
    <source>
        <dbReference type="ARBA" id="ARBA00008361"/>
    </source>
</evidence>
<reference evidence="5 6" key="1">
    <citation type="journal article" date="2018" name="Genome Biol. Evol.">
        <title>Complete Genome Sequence of Streptococcus ruminantium sp. nov. GUT-187T (=DSM 104980T =JCM 31869T), the Type Strain of S. ruminantium, and Comparison with Genome Sequences of Streptococcus suis Strains.</title>
        <authorList>
            <person name="Tohya M."/>
            <person name="Sekizaki T."/>
            <person name="Miyoshi-Akiyama T."/>
        </authorList>
    </citation>
    <scope>NUCLEOTIDE SEQUENCE [LARGE SCALE GENOMIC DNA]</scope>
    <source>
        <strain evidence="5 6">GUT187T</strain>
    </source>
</reference>
<name>A0A2Z5TNS2_9STRE</name>
<evidence type="ECO:0000313" key="5">
    <source>
        <dbReference type="EMBL" id="BBA92899.1"/>
    </source>
</evidence>
<evidence type="ECO:0000313" key="6">
    <source>
        <dbReference type="Proteomes" id="UP000269331"/>
    </source>
</evidence>
<proteinExistence type="inferred from homology"/>
<dbReference type="PANTHER" id="PTHR44942">
    <property type="entry name" value="METHYLTRANSF_11 DOMAIN-CONTAINING PROTEIN"/>
    <property type="match status" value="1"/>
</dbReference>
<dbReference type="SUPFAM" id="SSF53335">
    <property type="entry name" value="S-adenosyl-L-methionine-dependent methyltransferases"/>
    <property type="match status" value="1"/>
</dbReference>
<protein>
    <submittedName>
        <fullName evidence="5">Class I SAM-dependent methyltransferase</fullName>
    </submittedName>
</protein>
<dbReference type="InterPro" id="IPR029063">
    <property type="entry name" value="SAM-dependent_MTases_sf"/>
</dbReference>
<keyword evidence="2 5" id="KW-0489">Methyltransferase</keyword>
<accession>A0A2Z5TNS2</accession>
<dbReference type="InterPro" id="IPR013216">
    <property type="entry name" value="Methyltransf_11"/>
</dbReference>
<dbReference type="GO" id="GO:0032259">
    <property type="term" value="P:methylation"/>
    <property type="evidence" value="ECO:0007669"/>
    <property type="project" value="UniProtKB-KW"/>
</dbReference>
<dbReference type="KEGG" id="srq:SR187_6470"/>
<dbReference type="Proteomes" id="UP000269331">
    <property type="component" value="Chromosome"/>
</dbReference>
<sequence>MNNKKDEVVFAQTSLEEHKMSDYVSYNQDRWDRISSKQGNSYTVPISHEEFLRVKNSFLEVSLTVGKMVPLEWFEKARGKKLLGLACGGGQQGPIFAAHGYNTTIMDFSQEQLAKDRLVAERENIDLQAVQADMTNPFPFEDESFDIIFCPVSNVYIEDLTNMWQESYRVLKKGGLLMVGYMNPWIYVFDGDDVWDDLDKPLEPKYSLPFNSRRLEAAGELAINPKYGYEFSHTLEEQIGGQLKAGFAMIDFYESKDSRNRLTQFGTDYLANLSIKR</sequence>
<dbReference type="EMBL" id="AP018400">
    <property type="protein sequence ID" value="BBA92899.1"/>
    <property type="molecule type" value="Genomic_DNA"/>
</dbReference>
<dbReference type="Gene3D" id="3.40.50.150">
    <property type="entry name" value="Vaccinia Virus protein VP39"/>
    <property type="match status" value="1"/>
</dbReference>
<dbReference type="InterPro" id="IPR051052">
    <property type="entry name" value="Diverse_substrate_MTase"/>
</dbReference>
<comment type="similarity">
    <text evidence="1">Belongs to the methyltransferase superfamily.</text>
</comment>
<evidence type="ECO:0000256" key="3">
    <source>
        <dbReference type="ARBA" id="ARBA00022679"/>
    </source>
</evidence>
<evidence type="ECO:0000256" key="2">
    <source>
        <dbReference type="ARBA" id="ARBA00022603"/>
    </source>
</evidence>
<dbReference type="CDD" id="cd02440">
    <property type="entry name" value="AdoMet_MTases"/>
    <property type="match status" value="1"/>
</dbReference>
<organism evidence="5 6">
    <name type="scientific">Streptococcus ruminantium</name>
    <dbReference type="NCBI Taxonomy" id="1917441"/>
    <lineage>
        <taxon>Bacteria</taxon>
        <taxon>Bacillati</taxon>
        <taxon>Bacillota</taxon>
        <taxon>Bacilli</taxon>
        <taxon>Lactobacillales</taxon>
        <taxon>Streptococcaceae</taxon>
        <taxon>Streptococcus</taxon>
    </lineage>
</organism>
<dbReference type="Pfam" id="PF08241">
    <property type="entry name" value="Methyltransf_11"/>
    <property type="match status" value="1"/>
</dbReference>
<dbReference type="GO" id="GO:0008757">
    <property type="term" value="F:S-adenosylmethionine-dependent methyltransferase activity"/>
    <property type="evidence" value="ECO:0007669"/>
    <property type="project" value="InterPro"/>
</dbReference>
<feature type="domain" description="Methyltransferase type 11" evidence="4">
    <location>
        <begin position="84"/>
        <end position="178"/>
    </location>
</feature>
<dbReference type="AlphaFoldDB" id="A0A2Z5TNS2"/>
<keyword evidence="3 5" id="KW-0808">Transferase</keyword>
<dbReference type="PANTHER" id="PTHR44942:SF4">
    <property type="entry name" value="METHYLTRANSFERASE TYPE 11 DOMAIN-CONTAINING PROTEIN"/>
    <property type="match status" value="1"/>
</dbReference>
<evidence type="ECO:0000259" key="4">
    <source>
        <dbReference type="Pfam" id="PF08241"/>
    </source>
</evidence>